<accession>A0A327JG65</accession>
<dbReference type="GO" id="GO:0009231">
    <property type="term" value="P:riboflavin biosynthetic process"/>
    <property type="evidence" value="ECO:0007669"/>
    <property type="project" value="UniProtKB-UniPathway"/>
</dbReference>
<dbReference type="Gene3D" id="3.40.50.10990">
    <property type="entry name" value="GTP cyclohydrolase II"/>
    <property type="match status" value="1"/>
</dbReference>
<dbReference type="SUPFAM" id="SSF142695">
    <property type="entry name" value="RibA-like"/>
    <property type="match status" value="1"/>
</dbReference>
<evidence type="ECO:0000313" key="2">
    <source>
        <dbReference type="EMBL" id="RAI23002.1"/>
    </source>
</evidence>
<sequence>KVRQEEWREIGLGAQILTDLGVHSIRLLASRERHYVGLAGFDIVINETEIVDG</sequence>
<gene>
    <name evidence="2" type="ORF">CH339_23415</name>
</gene>
<dbReference type="Pfam" id="PF00925">
    <property type="entry name" value="GTP_cyclohydro2"/>
    <property type="match status" value="1"/>
</dbReference>
<organism evidence="2 3">
    <name type="scientific">Rhodobium orientis</name>
    <dbReference type="NCBI Taxonomy" id="34017"/>
    <lineage>
        <taxon>Bacteria</taxon>
        <taxon>Pseudomonadati</taxon>
        <taxon>Pseudomonadota</taxon>
        <taxon>Alphaproteobacteria</taxon>
        <taxon>Hyphomicrobiales</taxon>
        <taxon>Rhodobiaceae</taxon>
        <taxon>Rhodobium</taxon>
    </lineage>
</organism>
<evidence type="ECO:0000259" key="1">
    <source>
        <dbReference type="Pfam" id="PF00925"/>
    </source>
</evidence>
<dbReference type="UniPathway" id="UPA00275"/>
<dbReference type="Proteomes" id="UP000249299">
    <property type="component" value="Unassembled WGS sequence"/>
</dbReference>
<comment type="caution">
    <text evidence="2">The sequence shown here is derived from an EMBL/GenBank/DDBJ whole genome shotgun (WGS) entry which is preliminary data.</text>
</comment>
<protein>
    <recommendedName>
        <fullName evidence="1">GTP cyclohydrolase II domain-containing protein</fullName>
    </recommendedName>
</protein>
<feature type="domain" description="GTP cyclohydrolase II" evidence="1">
    <location>
        <begin position="4"/>
        <end position="47"/>
    </location>
</feature>
<dbReference type="InterPro" id="IPR032677">
    <property type="entry name" value="GTP_cyclohydro_II"/>
</dbReference>
<keyword evidence="3" id="KW-1185">Reference proteome</keyword>
<evidence type="ECO:0000313" key="3">
    <source>
        <dbReference type="Proteomes" id="UP000249299"/>
    </source>
</evidence>
<name>A0A327JG65_9HYPH</name>
<dbReference type="InterPro" id="IPR036144">
    <property type="entry name" value="RibA-like_sf"/>
</dbReference>
<proteinExistence type="predicted"/>
<dbReference type="AlphaFoldDB" id="A0A327JG65"/>
<feature type="non-terminal residue" evidence="2">
    <location>
        <position position="1"/>
    </location>
</feature>
<reference evidence="2 3" key="1">
    <citation type="submission" date="2017-07" db="EMBL/GenBank/DDBJ databases">
        <title>Draft Genome Sequences of Select Purple Nonsulfur Bacteria.</title>
        <authorList>
            <person name="Lasarre B."/>
            <person name="Mckinlay J.B."/>
        </authorList>
    </citation>
    <scope>NUCLEOTIDE SEQUENCE [LARGE SCALE GENOMIC DNA]</scope>
    <source>
        <strain evidence="2 3">DSM 11290</strain>
    </source>
</reference>
<dbReference type="EMBL" id="NPEV01000108">
    <property type="protein sequence ID" value="RAI23002.1"/>
    <property type="molecule type" value="Genomic_DNA"/>
</dbReference>